<evidence type="ECO:0000256" key="3">
    <source>
        <dbReference type="ARBA" id="ARBA00022448"/>
    </source>
</evidence>
<feature type="transmembrane region" description="Helical" evidence="9">
    <location>
        <begin position="85"/>
        <end position="105"/>
    </location>
</feature>
<evidence type="ECO:0000256" key="6">
    <source>
        <dbReference type="ARBA" id="ARBA00022989"/>
    </source>
</evidence>
<accession>A0ABV6RRB5</accession>
<reference evidence="10 11" key="1">
    <citation type="submission" date="2024-09" db="EMBL/GenBank/DDBJ databases">
        <authorList>
            <person name="Sun Q."/>
            <person name="Mori K."/>
        </authorList>
    </citation>
    <scope>NUCLEOTIDE SEQUENCE [LARGE SCALE GENOMIC DNA]</scope>
    <source>
        <strain evidence="10 11">KCTC 23076</strain>
    </source>
</reference>
<evidence type="ECO:0000256" key="9">
    <source>
        <dbReference type="SAM" id="Phobius"/>
    </source>
</evidence>
<feature type="transmembrane region" description="Helical" evidence="9">
    <location>
        <begin position="304"/>
        <end position="330"/>
    </location>
</feature>
<feature type="region of interest" description="Disordered" evidence="8">
    <location>
        <begin position="1"/>
        <end position="33"/>
    </location>
</feature>
<comment type="caution">
    <text evidence="10">The sequence shown here is derived from an EMBL/GenBank/DDBJ whole genome shotgun (WGS) entry which is preliminary data.</text>
</comment>
<feature type="transmembrane region" description="Helical" evidence="9">
    <location>
        <begin position="250"/>
        <end position="274"/>
    </location>
</feature>
<protein>
    <submittedName>
        <fullName evidence="10">AI-2E family transporter</fullName>
    </submittedName>
</protein>
<dbReference type="PANTHER" id="PTHR21716:SF53">
    <property type="entry name" value="PERMEASE PERM-RELATED"/>
    <property type="match status" value="1"/>
</dbReference>
<dbReference type="InterPro" id="IPR002549">
    <property type="entry name" value="AI-2E-like"/>
</dbReference>
<keyword evidence="5 9" id="KW-0812">Transmembrane</keyword>
<gene>
    <name evidence="10" type="ORF">ACFFGH_11500</name>
</gene>
<keyword evidence="3" id="KW-0813">Transport</keyword>
<dbReference type="Pfam" id="PF01594">
    <property type="entry name" value="AI-2E_transport"/>
    <property type="match status" value="1"/>
</dbReference>
<evidence type="ECO:0000256" key="2">
    <source>
        <dbReference type="ARBA" id="ARBA00009773"/>
    </source>
</evidence>
<comment type="subcellular location">
    <subcellularLocation>
        <location evidence="1">Cell membrane</location>
        <topology evidence="1">Multi-pass membrane protein</topology>
    </subcellularLocation>
</comment>
<keyword evidence="6 9" id="KW-1133">Transmembrane helix</keyword>
<keyword evidence="4" id="KW-1003">Cell membrane</keyword>
<dbReference type="RefSeq" id="WP_386668341.1">
    <property type="nucleotide sequence ID" value="NZ_JBHLTG010000002.1"/>
</dbReference>
<evidence type="ECO:0000313" key="10">
    <source>
        <dbReference type="EMBL" id="MFC0678463.1"/>
    </source>
</evidence>
<evidence type="ECO:0000256" key="8">
    <source>
        <dbReference type="SAM" id="MobiDB-lite"/>
    </source>
</evidence>
<keyword evidence="11" id="KW-1185">Reference proteome</keyword>
<evidence type="ECO:0000256" key="1">
    <source>
        <dbReference type="ARBA" id="ARBA00004651"/>
    </source>
</evidence>
<dbReference type="PANTHER" id="PTHR21716">
    <property type="entry name" value="TRANSMEMBRANE PROTEIN"/>
    <property type="match status" value="1"/>
</dbReference>
<feature type="transmembrane region" description="Helical" evidence="9">
    <location>
        <begin position="193"/>
        <end position="218"/>
    </location>
</feature>
<dbReference type="Proteomes" id="UP001589896">
    <property type="component" value="Unassembled WGS sequence"/>
</dbReference>
<evidence type="ECO:0000256" key="4">
    <source>
        <dbReference type="ARBA" id="ARBA00022475"/>
    </source>
</evidence>
<comment type="similarity">
    <text evidence="2">Belongs to the autoinducer-2 exporter (AI-2E) (TC 2.A.86) family.</text>
</comment>
<keyword evidence="7 9" id="KW-0472">Membrane</keyword>
<feature type="transmembrane region" description="Helical" evidence="9">
    <location>
        <begin position="280"/>
        <end position="297"/>
    </location>
</feature>
<evidence type="ECO:0000256" key="7">
    <source>
        <dbReference type="ARBA" id="ARBA00023136"/>
    </source>
</evidence>
<evidence type="ECO:0000313" key="11">
    <source>
        <dbReference type="Proteomes" id="UP001589896"/>
    </source>
</evidence>
<name>A0ABV6RRB5_9GAMM</name>
<organism evidence="10 11">
    <name type="scientific">Lysobacter korlensis</name>
    <dbReference type="NCBI Taxonomy" id="553636"/>
    <lineage>
        <taxon>Bacteria</taxon>
        <taxon>Pseudomonadati</taxon>
        <taxon>Pseudomonadota</taxon>
        <taxon>Gammaproteobacteria</taxon>
        <taxon>Lysobacterales</taxon>
        <taxon>Lysobacteraceae</taxon>
        <taxon>Lysobacter</taxon>
    </lineage>
</organism>
<feature type="transmembrane region" description="Helical" evidence="9">
    <location>
        <begin position="350"/>
        <end position="383"/>
    </location>
</feature>
<feature type="transmembrane region" description="Helical" evidence="9">
    <location>
        <begin position="62"/>
        <end position="79"/>
    </location>
</feature>
<proteinExistence type="inferred from homology"/>
<feature type="transmembrane region" description="Helical" evidence="9">
    <location>
        <begin position="117"/>
        <end position="138"/>
    </location>
</feature>
<evidence type="ECO:0000256" key="5">
    <source>
        <dbReference type="ARBA" id="ARBA00022692"/>
    </source>
</evidence>
<sequence>MFRIPRRRPQDQAQPDPGSGEVAPVAGPPQSPTVVVAEPSAETRPPASLWTDGFGRTAVRSAQVLLVLAVSVAVVYALIQLRIAVIPVLIALLLAAAIGPLVNFLRRRNLPSALATWIALLAVLIVVGGIVTTVVFAVRREWGTLVEQASEGLGELQTWLTESSPIPIDDEQIEEARTAAIDFFTSSQFASGAVSGAVAVGEVIAGLLLTIVVLFFFLKDGGKIWTFLVERLGGSHKPRMRRAGARAMEVLGGYVRGTAIIAAVDTVVIGGTLLILQVPLALPLALIVFVGAFIPLVGATLSGILAALVALVANGPVAALVVIIVVILVNQLEGDLLAPFVLGKSLNLHALVVLLALAAGTILGGITGAILSVPIAAVAWAVIKTWKGEEAPQGTMGKPA</sequence>
<dbReference type="EMBL" id="JBHLTG010000002">
    <property type="protein sequence ID" value="MFC0678463.1"/>
    <property type="molecule type" value="Genomic_DNA"/>
</dbReference>